<accession>A0A4D7AZI9</accession>
<dbReference type="Proteomes" id="UP000298781">
    <property type="component" value="Chromosome"/>
</dbReference>
<protein>
    <submittedName>
        <fullName evidence="2">ABC transporter substrate-binding protein</fullName>
    </submittedName>
</protein>
<dbReference type="RefSeq" id="WP_136958622.1">
    <property type="nucleotide sequence ID" value="NZ_CP039690.1"/>
</dbReference>
<dbReference type="PANTHER" id="PTHR31528:SF15">
    <property type="entry name" value="RIBOFLAVIN-BINDING PROTEIN RIBY"/>
    <property type="match status" value="1"/>
</dbReference>
<dbReference type="AlphaFoldDB" id="A0A4D7AZI9"/>
<proteinExistence type="predicted"/>
<dbReference type="KEGG" id="pstg:E8M01_02250"/>
<sequence length="334" mass="35318">MHRRHFLTGLAASGLVASPALGQSSRPADKVQFLLNWYLYGEHAPFFLGKKLGLFAAEGIDLEIMEGRGSAVTLQAVAARSALFGYSDMSAIVRGAVRGAPVISTGVLLQKNPASAMGFAEKNIRTAADLKGKTVATTPGDALSQVWPAFLKKAGLTEADVKIVAGDAQTKLNAVISGQADVLLGYSHDQSMKIKDVTGKSVYPIMFADYGLNSVATGVITHRDTLTANPDLVRRFMKAATLAAEAAEKAPAAAAEAMLEADPKAGKKDTLTEGFTISAGLYRLTPDQRPFQTQPKAVADTVDILVEFGGVDPVAKTRVQSFYTTDFLPGRATN</sequence>
<feature type="domain" description="SsuA/THI5-like" evidence="1">
    <location>
        <begin position="42"/>
        <end position="254"/>
    </location>
</feature>
<dbReference type="GO" id="GO:0009228">
    <property type="term" value="P:thiamine biosynthetic process"/>
    <property type="evidence" value="ECO:0007669"/>
    <property type="project" value="InterPro"/>
</dbReference>
<dbReference type="EMBL" id="CP039690">
    <property type="protein sequence ID" value="QCI63160.1"/>
    <property type="molecule type" value="Genomic_DNA"/>
</dbReference>
<dbReference type="InterPro" id="IPR027939">
    <property type="entry name" value="NMT1/THI5"/>
</dbReference>
<dbReference type="OrthoDB" id="7431968at2"/>
<organism evidence="2 3">
    <name type="scientific">Phreatobacter stygius</name>
    <dbReference type="NCBI Taxonomy" id="1940610"/>
    <lineage>
        <taxon>Bacteria</taxon>
        <taxon>Pseudomonadati</taxon>
        <taxon>Pseudomonadota</taxon>
        <taxon>Alphaproteobacteria</taxon>
        <taxon>Hyphomicrobiales</taxon>
        <taxon>Phreatobacteraceae</taxon>
        <taxon>Phreatobacter</taxon>
    </lineage>
</organism>
<dbReference type="InterPro" id="IPR015168">
    <property type="entry name" value="SsuA/THI5"/>
</dbReference>
<dbReference type="PANTHER" id="PTHR31528">
    <property type="entry name" value="4-AMINO-5-HYDROXYMETHYL-2-METHYLPYRIMIDINE PHOSPHATE SYNTHASE THI11-RELATED"/>
    <property type="match status" value="1"/>
</dbReference>
<evidence type="ECO:0000313" key="2">
    <source>
        <dbReference type="EMBL" id="QCI63160.1"/>
    </source>
</evidence>
<dbReference type="Gene3D" id="3.40.190.10">
    <property type="entry name" value="Periplasmic binding protein-like II"/>
    <property type="match status" value="2"/>
</dbReference>
<name>A0A4D7AZI9_9HYPH</name>
<dbReference type="SUPFAM" id="SSF53850">
    <property type="entry name" value="Periplasmic binding protein-like II"/>
    <property type="match status" value="1"/>
</dbReference>
<evidence type="ECO:0000259" key="1">
    <source>
        <dbReference type="Pfam" id="PF09084"/>
    </source>
</evidence>
<reference evidence="2 3" key="1">
    <citation type="submission" date="2019-04" db="EMBL/GenBank/DDBJ databases">
        <title>Phreatobacter aquaticus sp. nov.</title>
        <authorList>
            <person name="Choi A."/>
        </authorList>
    </citation>
    <scope>NUCLEOTIDE SEQUENCE [LARGE SCALE GENOMIC DNA]</scope>
    <source>
        <strain evidence="2 3">KCTC 52518</strain>
    </source>
</reference>
<dbReference type="Pfam" id="PF09084">
    <property type="entry name" value="NMT1"/>
    <property type="match status" value="1"/>
</dbReference>
<keyword evidence="3" id="KW-1185">Reference proteome</keyword>
<gene>
    <name evidence="2" type="ORF">E8M01_02250</name>
</gene>
<evidence type="ECO:0000313" key="3">
    <source>
        <dbReference type="Proteomes" id="UP000298781"/>
    </source>
</evidence>